<dbReference type="InterPro" id="IPR051544">
    <property type="entry name" value="TPS_OM_transporter"/>
</dbReference>
<feature type="signal peptide" evidence="4">
    <location>
        <begin position="1"/>
        <end position="26"/>
    </location>
</feature>
<dbReference type="AlphaFoldDB" id="A0A346B051"/>
<dbReference type="Gene3D" id="2.40.160.50">
    <property type="entry name" value="membrane protein fhac: a member of the omp85/tpsb transporter family"/>
    <property type="match status" value="1"/>
</dbReference>
<evidence type="ECO:0000259" key="5">
    <source>
        <dbReference type="Pfam" id="PF03865"/>
    </source>
</evidence>
<dbReference type="OrthoDB" id="290122at2"/>
<keyword evidence="4" id="KW-0732">Signal</keyword>
<gene>
    <name evidence="7" type="ORF">DKB62_07920</name>
</gene>
<evidence type="ECO:0000313" key="8">
    <source>
        <dbReference type="Proteomes" id="UP000254337"/>
    </source>
</evidence>
<feature type="chain" id="PRO_5016600097" evidence="4">
    <location>
        <begin position="27"/>
        <end position="554"/>
    </location>
</feature>
<dbReference type="Pfam" id="PF08479">
    <property type="entry name" value="POTRA_2"/>
    <property type="match status" value="1"/>
</dbReference>
<evidence type="ECO:0000256" key="2">
    <source>
        <dbReference type="ARBA" id="ARBA00022692"/>
    </source>
</evidence>
<dbReference type="RefSeq" id="WP_107195471.1">
    <property type="nucleotide sequence ID" value="NZ_CP029462.1"/>
</dbReference>
<evidence type="ECO:0000256" key="3">
    <source>
        <dbReference type="ARBA" id="ARBA00023237"/>
    </source>
</evidence>
<keyword evidence="3" id="KW-0998">Cell outer membrane</keyword>
<evidence type="ECO:0000256" key="4">
    <source>
        <dbReference type="SAM" id="SignalP"/>
    </source>
</evidence>
<protein>
    <submittedName>
        <fullName evidence="7">ShlB/FhaC/HecB family hemolysin secretion/activation protein</fullName>
    </submittedName>
</protein>
<dbReference type="EMBL" id="CP029462">
    <property type="protein sequence ID" value="AXL21494.1"/>
    <property type="molecule type" value="Genomic_DNA"/>
</dbReference>
<keyword evidence="8" id="KW-1185">Reference proteome</keyword>
<sequence length="554" mass="61482">MTMKVWTKYISVIIASSVLLGGHAWAAELPPASVLGGMNDSGVQLSRTRQYLEWQRTMQRISEGREASQVEDQRETTPEDTSKAVRFQLNDIIVDESAVLSGEEIQAVTAPYIGKEVSIQDLYTIVEQINELYSEKGYMTCRAYLAPQTIKGGVVHISVVEGKTGAVTVQGNNSTREDYIRNRVAIEEGKITNISDVNKDLLRFNATNDAQLRIAMKAGETYGTTDYVITAYEPQQQVFGLFSDNAGSETSGLYRGGMLWQDRSLTGVRDSLMMTSVFSEGTKSFGLSYSLPINRNGTKLGLNYSTNSVHITDGPLEDLDVKGHSYAYGISLTQPILTTETVKSEMGLEYGYQNSKTDFMGMHWIDDTVKGWSLFFDQIDYGRTTIFYQKHAYRVGDYDDIAGNTQHFGKYYFNTLYQKAFPSGQMITARLDGQLSSTQYLPSAEQFYIGGMYSVRGYTESLLGGDSGVMGSVEYTVPLTSSKKTNAYIFLDGGRVWGESAYDDTLLVGTGFGIKTAIGDHMSVNVGMGFPLIRTINDEEQSRARVHFSFNSQF</sequence>
<evidence type="ECO:0000256" key="1">
    <source>
        <dbReference type="ARBA" id="ARBA00022452"/>
    </source>
</evidence>
<evidence type="ECO:0000259" key="6">
    <source>
        <dbReference type="Pfam" id="PF08479"/>
    </source>
</evidence>
<dbReference type="GO" id="GO:0046819">
    <property type="term" value="P:protein secretion by the type V secretion system"/>
    <property type="evidence" value="ECO:0007669"/>
    <property type="project" value="TreeGrafter"/>
</dbReference>
<dbReference type="InterPro" id="IPR005565">
    <property type="entry name" value="Hemolysn_activator_HlyB_C"/>
</dbReference>
<keyword evidence="2" id="KW-0812">Transmembrane</keyword>
<keyword evidence="1" id="KW-1134">Transmembrane beta strand</keyword>
<dbReference type="GO" id="GO:0098046">
    <property type="term" value="C:type V protein secretion system complex"/>
    <property type="evidence" value="ECO:0007669"/>
    <property type="project" value="TreeGrafter"/>
</dbReference>
<dbReference type="InterPro" id="IPR013686">
    <property type="entry name" value="Polypept-transport_assoc_ShlB"/>
</dbReference>
<dbReference type="Proteomes" id="UP000254337">
    <property type="component" value="Chromosome"/>
</dbReference>
<dbReference type="Pfam" id="PF03865">
    <property type="entry name" value="ShlB"/>
    <property type="match status" value="1"/>
</dbReference>
<name>A0A346B051_9FIRM</name>
<reference evidence="7 8" key="1">
    <citation type="submission" date="2018-05" db="EMBL/GenBank/DDBJ databases">
        <title>Complete genome sequence of Megasphaera sp. AJH120T, isolated from the ceca of a chicken.</title>
        <authorList>
            <person name="Maki J."/>
            <person name="Looft T."/>
        </authorList>
    </citation>
    <scope>NUCLEOTIDE SEQUENCE [LARGE SCALE GENOMIC DNA]</scope>
    <source>
        <strain evidence="7 8">AJH120</strain>
    </source>
</reference>
<evidence type="ECO:0000313" key="7">
    <source>
        <dbReference type="EMBL" id="AXL21494.1"/>
    </source>
</evidence>
<dbReference type="GO" id="GO:0008320">
    <property type="term" value="F:protein transmembrane transporter activity"/>
    <property type="evidence" value="ECO:0007669"/>
    <property type="project" value="TreeGrafter"/>
</dbReference>
<dbReference type="KEGG" id="meg:DKB62_07920"/>
<accession>A0A346B051</accession>
<keyword evidence="1" id="KW-0472">Membrane</keyword>
<feature type="domain" description="Haemolysin activator HlyB C-terminal" evidence="5">
    <location>
        <begin position="228"/>
        <end position="515"/>
    </location>
</feature>
<feature type="domain" description="Polypeptide-transport-associated ShlB-type" evidence="6">
    <location>
        <begin position="87"/>
        <end position="162"/>
    </location>
</feature>
<organism evidence="7 8">
    <name type="scientific">Megasphaera stantonii</name>
    <dbReference type="NCBI Taxonomy" id="2144175"/>
    <lineage>
        <taxon>Bacteria</taxon>
        <taxon>Bacillati</taxon>
        <taxon>Bacillota</taxon>
        <taxon>Negativicutes</taxon>
        <taxon>Veillonellales</taxon>
        <taxon>Veillonellaceae</taxon>
        <taxon>Megasphaera</taxon>
    </lineage>
</organism>
<dbReference type="Gene3D" id="3.10.20.310">
    <property type="entry name" value="membrane protein fhac"/>
    <property type="match status" value="1"/>
</dbReference>
<proteinExistence type="predicted"/>
<dbReference type="PANTHER" id="PTHR34597:SF1">
    <property type="entry name" value="HEME_HEMOPEXIN TRANSPORTER PROTEIN HUXB"/>
    <property type="match status" value="1"/>
</dbReference>
<dbReference type="PANTHER" id="PTHR34597">
    <property type="entry name" value="SLR1661 PROTEIN"/>
    <property type="match status" value="1"/>
</dbReference>